<organism evidence="2 3">
    <name type="scientific">Steinernema glaseri</name>
    <dbReference type="NCBI Taxonomy" id="37863"/>
    <lineage>
        <taxon>Eukaryota</taxon>
        <taxon>Metazoa</taxon>
        <taxon>Ecdysozoa</taxon>
        <taxon>Nematoda</taxon>
        <taxon>Chromadorea</taxon>
        <taxon>Rhabditida</taxon>
        <taxon>Tylenchina</taxon>
        <taxon>Panagrolaimomorpha</taxon>
        <taxon>Strongyloidoidea</taxon>
        <taxon>Steinernematidae</taxon>
        <taxon>Steinernema</taxon>
    </lineage>
</organism>
<evidence type="ECO:0000313" key="2">
    <source>
        <dbReference type="Proteomes" id="UP000095287"/>
    </source>
</evidence>
<feature type="signal peptide" evidence="1">
    <location>
        <begin position="1"/>
        <end position="22"/>
    </location>
</feature>
<keyword evidence="1" id="KW-0732">Signal</keyword>
<dbReference type="WBParaSite" id="L893_g30871.t1">
    <property type="protein sequence ID" value="L893_g30871.t1"/>
    <property type="gene ID" value="L893_g30871"/>
</dbReference>
<sequence length="267" mass="30368">MITRAPLPCCVFLLLFVGLAHGCLRGKREEPPKPKQKTAWAEVTLYGSKCAVRERKNGSLELMLVNVNGQLGVDTYTVASKSRFMRVANRGELEYFYEQPNIAEQEFKFDDCDEHDGISFCDQFNYIILKYNGTGRYHPSEIEIKFYSGSETPKLVIYKMDTPLSPKFDCRETADIRSRYANITVKKNWLFTNWGKGDCDYSRHMQDGAVHFLVKRDVGVVYIISDLEKFLAGRAETVEQINAGLDFVGTQPEDGLLKGSLFPPCEI</sequence>
<accession>A0A1I7ZXZ1</accession>
<reference evidence="3" key="1">
    <citation type="submission" date="2016-11" db="UniProtKB">
        <authorList>
            <consortium name="WormBaseParasite"/>
        </authorList>
    </citation>
    <scope>IDENTIFICATION</scope>
</reference>
<keyword evidence="2" id="KW-1185">Reference proteome</keyword>
<proteinExistence type="predicted"/>
<dbReference type="Proteomes" id="UP000095287">
    <property type="component" value="Unplaced"/>
</dbReference>
<dbReference type="AlphaFoldDB" id="A0A1I7ZXZ1"/>
<name>A0A1I7ZXZ1_9BILA</name>
<evidence type="ECO:0000256" key="1">
    <source>
        <dbReference type="SAM" id="SignalP"/>
    </source>
</evidence>
<feature type="chain" id="PRO_5009314037" evidence="1">
    <location>
        <begin position="23"/>
        <end position="267"/>
    </location>
</feature>
<evidence type="ECO:0000313" key="3">
    <source>
        <dbReference type="WBParaSite" id="L893_g30871.t1"/>
    </source>
</evidence>
<protein>
    <submittedName>
        <fullName evidence="3">Lipoprotein</fullName>
    </submittedName>
</protein>